<dbReference type="EMBL" id="JAVTLL010000008">
    <property type="protein sequence ID" value="MDT7841823.1"/>
    <property type="molecule type" value="Genomic_DNA"/>
</dbReference>
<dbReference type="HAMAP" id="MF_01961">
    <property type="entry name" value="Catal_peroxid"/>
    <property type="match status" value="1"/>
</dbReference>
<dbReference type="InterPro" id="IPR019794">
    <property type="entry name" value="Peroxidases_AS"/>
</dbReference>
<keyword evidence="1 8" id="KW-0575">Peroxidase</keyword>
<evidence type="ECO:0000256" key="9">
    <source>
        <dbReference type="RuleBase" id="RU003451"/>
    </source>
</evidence>
<feature type="active site" description="Proton acceptor" evidence="8">
    <location>
        <position position="101"/>
    </location>
</feature>
<comment type="catalytic activity">
    <reaction evidence="7 8 9">
        <text>2 H2O2 = O2 + 2 H2O</text>
        <dbReference type="Rhea" id="RHEA:20309"/>
        <dbReference type="ChEBI" id="CHEBI:15377"/>
        <dbReference type="ChEBI" id="CHEBI:15379"/>
        <dbReference type="ChEBI" id="CHEBI:16240"/>
        <dbReference type="EC" id="1.11.1.21"/>
    </reaction>
</comment>
<comment type="caution">
    <text evidence="12">The sequence shown here is derived from an EMBL/GenBank/DDBJ whole genome shotgun (WGS) entry which is preliminary data.</text>
</comment>
<comment type="function">
    <text evidence="8">Bifunctional enzyme with both catalase and broad-spectrum peroxidase activity.</text>
</comment>
<dbReference type="NCBIfam" id="NF011635">
    <property type="entry name" value="PRK15061.1"/>
    <property type="match status" value="1"/>
</dbReference>
<dbReference type="EC" id="1.11.1.21" evidence="8 9"/>
<evidence type="ECO:0000256" key="3">
    <source>
        <dbReference type="ARBA" id="ARBA00022723"/>
    </source>
</evidence>
<sequence length="730" mass="79489">MSESNAAPEGKCPVAHDRALHPTQGGGNRQWWPERLNLKILAKNPAVANPLGEEFDYAAAFQSLDLAAVKQDIAEVLTDSKDWWPADFGHYGPFMIRMAWHSAGTYRISDGRGGAGAGQQRFAPLNSWPDNGNLDKARRLLWPVKKKYGQSLSWADLMILAGNVALESMGFETFGFGGGREDVWESEEDVYWGPEKVWLDDQRYTGDRELESPLGAVQMGLIYVNPEGPNGNPDPIAAARDIRETFRRMAMNDEETVALIAGGHTFGKTHGAGPAENVGADPEAAPIEAQGLGWKSTYGTGKGGDAITSGLEVTWTATPTQWSNGFFKNLFEYEYELSASPAGAHQWVAKNAEAIIPDAHDASKKKLPTMLTTDLSLRFDPVYEQISRRFYENPDQFADAFARAWYKLTHRDMGPKSLYLGSEVPAETLLWQDPLPEAEGEPIDAADVTALKAKLLDSGLSVSQLVSTAWASASTYRNSDKRGGANGARIRLQPQAGWEVNEPDELAQVLRVLEGVQAEFNTGAKKVSIADLIVLGGAAGVEKAAKDAGYDIEVPFTPGRVDATDEHTDAESFAALEPTADGFRNYLGKGNRLPAEYLLLDKANLLGLSAPELTVLVGGLRVLGANYQNTAHGVFTKTPGKLTNDFFVNLLDLGQTWTAVSEDQTVFESRDDATGEVKWTGTRADLVFGSNSELRALAEVYASDDAKEKFVKDFVAAWVKVSNADRFDLV</sequence>
<comment type="caution">
    <text evidence="8">Lacks conserved residue(s) required for the propagation of feature annotation.</text>
</comment>
<reference evidence="13" key="1">
    <citation type="submission" date="2023-07" db="EMBL/GenBank/DDBJ databases">
        <title>Draft genome sequence of the endophytic actinobacterium Streptomyces justiciae WPN32, a potential antibiotic producer.</title>
        <authorList>
            <person name="Yasawong M."/>
            <person name="Pana W."/>
            <person name="Ganta P."/>
            <person name="Santapan N."/>
            <person name="Songngamsuk T."/>
            <person name="Phatcharaharikarn M."/>
            <person name="Kerdtoob S."/>
            <person name="Nantapong N."/>
        </authorList>
    </citation>
    <scope>NUCLEOTIDE SEQUENCE [LARGE SCALE GENOMIC DNA]</scope>
    <source>
        <strain evidence="13">WPN32</strain>
    </source>
</reference>
<organism evidence="12 13">
    <name type="scientific">Streptomyces justiciae</name>
    <dbReference type="NCBI Taxonomy" id="2780140"/>
    <lineage>
        <taxon>Bacteria</taxon>
        <taxon>Bacillati</taxon>
        <taxon>Actinomycetota</taxon>
        <taxon>Actinomycetes</taxon>
        <taxon>Kitasatosporales</taxon>
        <taxon>Streptomycetaceae</taxon>
        <taxon>Streptomyces</taxon>
    </lineage>
</organism>
<comment type="cofactor">
    <cofactor evidence="8">
        <name>heme b</name>
        <dbReference type="ChEBI" id="CHEBI:60344"/>
    </cofactor>
    <text evidence="8">Binds 1 heme b (iron(II)-protoporphyrin IX) group per dimer.</text>
</comment>
<evidence type="ECO:0000256" key="6">
    <source>
        <dbReference type="ARBA" id="ARBA00023324"/>
    </source>
</evidence>
<evidence type="ECO:0000259" key="11">
    <source>
        <dbReference type="PROSITE" id="PS50873"/>
    </source>
</evidence>
<dbReference type="PROSITE" id="PS00436">
    <property type="entry name" value="PEROXIDASE_2"/>
    <property type="match status" value="1"/>
</dbReference>
<proteinExistence type="inferred from homology"/>
<keyword evidence="3 8" id="KW-0479">Metal-binding</keyword>
<dbReference type="CDD" id="cd08200">
    <property type="entry name" value="catalase_peroxidase_2"/>
    <property type="match status" value="1"/>
</dbReference>
<keyword evidence="13" id="KW-1185">Reference proteome</keyword>
<dbReference type="NCBIfam" id="TIGR00198">
    <property type="entry name" value="cat_per_HPI"/>
    <property type="match status" value="1"/>
</dbReference>
<comment type="PTM">
    <text evidence="8">Formation of the three residue Trp-Tyr-Met cross-link is important for the catalase, but not the peroxidase activity of the enzyme.</text>
</comment>
<dbReference type="Proteomes" id="UP001257948">
    <property type="component" value="Unassembled WGS sequence"/>
</dbReference>
<comment type="similarity">
    <text evidence="8 9">Belongs to the peroxidase family. Peroxidase/catalase subfamily.</text>
</comment>
<dbReference type="PRINTS" id="PR00458">
    <property type="entry name" value="PEROXIDASE"/>
</dbReference>
<dbReference type="PROSITE" id="PS50873">
    <property type="entry name" value="PEROXIDASE_4"/>
    <property type="match status" value="1"/>
</dbReference>
<evidence type="ECO:0000256" key="1">
    <source>
        <dbReference type="ARBA" id="ARBA00022559"/>
    </source>
</evidence>
<keyword evidence="6 8" id="KW-0376">Hydrogen peroxide</keyword>
<dbReference type="CDD" id="cd00649">
    <property type="entry name" value="catalase_peroxidase_1"/>
    <property type="match status" value="1"/>
</dbReference>
<dbReference type="RefSeq" id="WP_314200954.1">
    <property type="nucleotide sequence ID" value="NZ_JAVTLL010000008.1"/>
</dbReference>
<dbReference type="InterPro" id="IPR002016">
    <property type="entry name" value="Haem_peroxidase"/>
</dbReference>
<dbReference type="PANTHER" id="PTHR30555:SF0">
    <property type="entry name" value="CATALASE-PEROXIDASE"/>
    <property type="match status" value="1"/>
</dbReference>
<feature type="binding site" description="axial binding residue" evidence="8">
    <location>
        <position position="264"/>
    </location>
    <ligand>
        <name>heme b</name>
        <dbReference type="ChEBI" id="CHEBI:60344"/>
    </ligand>
    <ligandPart>
        <name>Fe</name>
        <dbReference type="ChEBI" id="CHEBI:18248"/>
    </ligandPart>
</feature>
<dbReference type="InterPro" id="IPR000763">
    <property type="entry name" value="Catalase_peroxidase"/>
</dbReference>
<evidence type="ECO:0000256" key="7">
    <source>
        <dbReference type="ARBA" id="ARBA00049145"/>
    </source>
</evidence>
<keyword evidence="2 8" id="KW-0349">Heme</keyword>
<comment type="catalytic activity">
    <reaction evidence="8 9">
        <text>H2O2 + AH2 = A + 2 H2O</text>
        <dbReference type="Rhea" id="RHEA:30275"/>
        <dbReference type="ChEBI" id="CHEBI:13193"/>
        <dbReference type="ChEBI" id="CHEBI:15377"/>
        <dbReference type="ChEBI" id="CHEBI:16240"/>
        <dbReference type="ChEBI" id="CHEBI:17499"/>
        <dbReference type="EC" id="1.11.1.21"/>
    </reaction>
</comment>
<gene>
    <name evidence="8 12" type="primary">katG</name>
    <name evidence="12" type="ORF">RQC66_13870</name>
</gene>
<keyword evidence="5 8" id="KW-0408">Iron</keyword>
<evidence type="ECO:0000256" key="8">
    <source>
        <dbReference type="HAMAP-Rule" id="MF_01961"/>
    </source>
</evidence>
<evidence type="ECO:0000256" key="4">
    <source>
        <dbReference type="ARBA" id="ARBA00023002"/>
    </source>
</evidence>
<dbReference type="PRINTS" id="PR00460">
    <property type="entry name" value="BPEROXIDASE"/>
</dbReference>
<feature type="cross-link" description="Tryptophyl-tyrosyl-methioninium (Tyr-Met) (with Trp-100)" evidence="8">
    <location>
        <begin position="223"/>
        <end position="249"/>
    </location>
</feature>
<feature type="site" description="Transition state stabilizer" evidence="8">
    <location>
        <position position="97"/>
    </location>
</feature>
<evidence type="ECO:0000313" key="13">
    <source>
        <dbReference type="Proteomes" id="UP001257948"/>
    </source>
</evidence>
<comment type="subunit">
    <text evidence="8">Homodimer or homotetramer.</text>
</comment>
<dbReference type="Gene3D" id="1.10.420.10">
    <property type="entry name" value="Peroxidase, domain 2"/>
    <property type="match status" value="2"/>
</dbReference>
<dbReference type="Pfam" id="PF00141">
    <property type="entry name" value="peroxidase"/>
    <property type="match status" value="2"/>
</dbReference>
<dbReference type="GO" id="GO:0004601">
    <property type="term" value="F:peroxidase activity"/>
    <property type="evidence" value="ECO:0007669"/>
    <property type="project" value="UniProtKB-KW"/>
</dbReference>
<dbReference type="InterPro" id="IPR019793">
    <property type="entry name" value="Peroxidases_heam-ligand_BS"/>
</dbReference>
<feature type="domain" description="Plant heme peroxidase family profile" evidence="11">
    <location>
        <begin position="134"/>
        <end position="427"/>
    </location>
</feature>
<dbReference type="InterPro" id="IPR010255">
    <property type="entry name" value="Haem_peroxidase_sf"/>
</dbReference>
<dbReference type="SUPFAM" id="SSF48113">
    <property type="entry name" value="Heme-dependent peroxidases"/>
    <property type="match status" value="2"/>
</dbReference>
<evidence type="ECO:0000256" key="5">
    <source>
        <dbReference type="ARBA" id="ARBA00023004"/>
    </source>
</evidence>
<keyword evidence="4 8" id="KW-0560">Oxidoreductase</keyword>
<dbReference type="Gene3D" id="1.10.520.10">
    <property type="match status" value="2"/>
</dbReference>
<dbReference type="PANTHER" id="PTHR30555">
    <property type="entry name" value="HYDROPEROXIDASE I, BIFUNCTIONAL CATALASE-PEROXIDASE"/>
    <property type="match status" value="1"/>
</dbReference>
<protein>
    <recommendedName>
        <fullName evidence="8 9">Catalase-peroxidase</fullName>
        <shortName evidence="8">CP</shortName>
        <ecNumber evidence="8 9">1.11.1.21</ecNumber>
    </recommendedName>
    <alternativeName>
        <fullName evidence="8">Peroxidase/catalase</fullName>
    </alternativeName>
</protein>
<evidence type="ECO:0000256" key="2">
    <source>
        <dbReference type="ARBA" id="ARBA00022617"/>
    </source>
</evidence>
<evidence type="ECO:0000256" key="10">
    <source>
        <dbReference type="SAM" id="MobiDB-lite"/>
    </source>
</evidence>
<evidence type="ECO:0000313" key="12">
    <source>
        <dbReference type="EMBL" id="MDT7841823.1"/>
    </source>
</evidence>
<dbReference type="PROSITE" id="PS00435">
    <property type="entry name" value="PEROXIDASE_1"/>
    <property type="match status" value="1"/>
</dbReference>
<accession>A0ABU3LRX3</accession>
<feature type="region of interest" description="Disordered" evidence="10">
    <location>
        <begin position="1"/>
        <end position="28"/>
    </location>
</feature>
<name>A0ABU3LRX3_9ACTN</name>